<evidence type="ECO:0000313" key="8">
    <source>
        <dbReference type="Proteomes" id="UP001208853"/>
    </source>
</evidence>
<evidence type="ECO:0000256" key="2">
    <source>
        <dbReference type="ARBA" id="ARBA00022475"/>
    </source>
</evidence>
<dbReference type="PANTHER" id="PTHR30250:SF11">
    <property type="entry name" value="O-ANTIGEN TRANSPORTER-RELATED"/>
    <property type="match status" value="1"/>
</dbReference>
<feature type="transmembrane region" description="Helical" evidence="6">
    <location>
        <begin position="25"/>
        <end position="45"/>
    </location>
</feature>
<keyword evidence="2" id="KW-1003">Cell membrane</keyword>
<keyword evidence="4 6" id="KW-1133">Transmembrane helix</keyword>
<evidence type="ECO:0000313" key="7">
    <source>
        <dbReference type="EMBL" id="MCW1071988.1"/>
    </source>
</evidence>
<sequence length="440" mass="50969">MSLGDKKRAEQPEPVLSKQSVKSNYIWNMLGTISASFVSIFLLLLASRLLESQNSDLFSIAFALGQQFYVLGYFQVRNLQSTDVKERYGFISYHNTRLFTVFLMLVSSFFYVIWQGYDVYKSIIIFLLVCYRALDAYSDVFQGFFQQKNRSDLAGKIQFYRSWICILIFALFLLLTKSLLVASLTICLVNLLLTFPLEFVYFKCYFRKEPVKPFLLQDRSNVFFILKNSFPLFFNGFLLTYIYNEPKIAIDQLLTNGILPSGMQRDFNILFMPVFVLSLLFFVLRPLTTQLSIYWNEKKDRLFFKQVRLLFLVMLALGVIIVGLGYFIGTEILGAIYGVALQKYKIPFTILLIGGILNVLALVIDIIMTIFRKQNYLMLAYLLTFILSKLITHSFIQNQQLIGAAISFLIVMTIFFSLSMVIYLFVRRWSIKASKETTDG</sequence>
<evidence type="ECO:0000256" key="1">
    <source>
        <dbReference type="ARBA" id="ARBA00004651"/>
    </source>
</evidence>
<feature type="transmembrane region" description="Helical" evidence="6">
    <location>
        <begin position="348"/>
        <end position="371"/>
    </location>
</feature>
<feature type="transmembrane region" description="Helical" evidence="6">
    <location>
        <begin position="181"/>
        <end position="202"/>
    </location>
</feature>
<feature type="transmembrane region" description="Helical" evidence="6">
    <location>
        <begin position="402"/>
        <end position="426"/>
    </location>
</feature>
<evidence type="ECO:0000256" key="5">
    <source>
        <dbReference type="ARBA" id="ARBA00023136"/>
    </source>
</evidence>
<dbReference type="GO" id="GO:0005886">
    <property type="term" value="C:plasma membrane"/>
    <property type="evidence" value="ECO:0007669"/>
    <property type="project" value="UniProtKB-SubCell"/>
</dbReference>
<proteinExistence type="predicted"/>
<feature type="transmembrane region" description="Helical" evidence="6">
    <location>
        <begin position="309"/>
        <end position="328"/>
    </location>
</feature>
<dbReference type="PANTHER" id="PTHR30250">
    <property type="entry name" value="PST FAMILY PREDICTED COLANIC ACID TRANSPORTER"/>
    <property type="match status" value="1"/>
</dbReference>
<dbReference type="AlphaFoldDB" id="A0AAW5TH93"/>
<evidence type="ECO:0000256" key="4">
    <source>
        <dbReference type="ARBA" id="ARBA00022989"/>
    </source>
</evidence>
<feature type="transmembrane region" description="Helical" evidence="6">
    <location>
        <begin position="378"/>
        <end position="396"/>
    </location>
</feature>
<feature type="transmembrane region" description="Helical" evidence="6">
    <location>
        <begin position="269"/>
        <end position="288"/>
    </location>
</feature>
<feature type="transmembrane region" description="Helical" evidence="6">
    <location>
        <begin position="222"/>
        <end position="243"/>
    </location>
</feature>
<feature type="transmembrane region" description="Helical" evidence="6">
    <location>
        <begin position="157"/>
        <end position="175"/>
    </location>
</feature>
<reference evidence="7" key="1">
    <citation type="submission" date="2022-10" db="EMBL/GenBank/DDBJ databases">
        <title>Comparative genomic study of S. anginosus.</title>
        <authorList>
            <person name="Prasad A."/>
            <person name="Ene A."/>
            <person name="Jablonska S."/>
            <person name="Du J."/>
            <person name="Wolfe A.J."/>
            <person name="Putonti C."/>
        </authorList>
    </citation>
    <scope>NUCLEOTIDE SEQUENCE</scope>
    <source>
        <strain evidence="7">UMB6888</strain>
    </source>
</reference>
<dbReference type="Proteomes" id="UP001208853">
    <property type="component" value="Unassembled WGS sequence"/>
</dbReference>
<protein>
    <submittedName>
        <fullName evidence="7">Lipopolysaccharide biosynthesis protein</fullName>
    </submittedName>
</protein>
<feature type="transmembrane region" description="Helical" evidence="6">
    <location>
        <begin position="123"/>
        <end position="145"/>
    </location>
</feature>
<feature type="transmembrane region" description="Helical" evidence="6">
    <location>
        <begin position="57"/>
        <end position="76"/>
    </location>
</feature>
<comment type="subcellular location">
    <subcellularLocation>
        <location evidence="1">Cell membrane</location>
        <topology evidence="1">Multi-pass membrane protein</topology>
    </subcellularLocation>
</comment>
<evidence type="ECO:0000256" key="3">
    <source>
        <dbReference type="ARBA" id="ARBA00022692"/>
    </source>
</evidence>
<organism evidence="7 8">
    <name type="scientific">Streptococcus anginosus</name>
    <dbReference type="NCBI Taxonomy" id="1328"/>
    <lineage>
        <taxon>Bacteria</taxon>
        <taxon>Bacillati</taxon>
        <taxon>Bacillota</taxon>
        <taxon>Bacilli</taxon>
        <taxon>Lactobacillales</taxon>
        <taxon>Streptococcaceae</taxon>
        <taxon>Streptococcus</taxon>
        <taxon>Streptococcus anginosus group</taxon>
    </lineage>
</organism>
<keyword evidence="5 6" id="KW-0472">Membrane</keyword>
<evidence type="ECO:0000256" key="6">
    <source>
        <dbReference type="SAM" id="Phobius"/>
    </source>
</evidence>
<dbReference type="InterPro" id="IPR050833">
    <property type="entry name" value="Poly_Biosynth_Transport"/>
</dbReference>
<gene>
    <name evidence="7" type="ORF">OJ930_02740</name>
</gene>
<feature type="transmembrane region" description="Helical" evidence="6">
    <location>
        <begin position="97"/>
        <end position="117"/>
    </location>
</feature>
<comment type="caution">
    <text evidence="7">The sequence shown here is derived from an EMBL/GenBank/DDBJ whole genome shotgun (WGS) entry which is preliminary data.</text>
</comment>
<keyword evidence="3 6" id="KW-0812">Transmembrane</keyword>
<name>A0AAW5TH93_STRAP</name>
<dbReference type="EMBL" id="JAPAIK010000011">
    <property type="protein sequence ID" value="MCW1071988.1"/>
    <property type="molecule type" value="Genomic_DNA"/>
</dbReference>
<accession>A0AAW5TH93</accession>